<feature type="region of interest" description="Disordered" evidence="3">
    <location>
        <begin position="267"/>
        <end position="303"/>
    </location>
</feature>
<gene>
    <name evidence="4" type="ORF">Cvel_18279</name>
</gene>
<evidence type="ECO:0000256" key="2">
    <source>
        <dbReference type="ARBA" id="ARBA00039630"/>
    </source>
</evidence>
<feature type="compositionally biased region" description="Low complexity" evidence="3">
    <location>
        <begin position="30"/>
        <end position="52"/>
    </location>
</feature>
<dbReference type="Pfam" id="PF14753">
    <property type="entry name" value="FAM221"/>
    <property type="match status" value="1"/>
</dbReference>
<dbReference type="EMBL" id="CDMZ01000558">
    <property type="protein sequence ID" value="CEM16826.1"/>
    <property type="molecule type" value="Genomic_DNA"/>
</dbReference>
<proteinExistence type="inferred from homology"/>
<accession>A0A0G4FQU2</accession>
<dbReference type="PANTHER" id="PTHR31214:SF2">
    <property type="entry name" value="PROTEIN FAM221A"/>
    <property type="match status" value="1"/>
</dbReference>
<comment type="similarity">
    <text evidence="1">Belongs to the FAM221 family.</text>
</comment>
<evidence type="ECO:0000256" key="1">
    <source>
        <dbReference type="ARBA" id="ARBA00011026"/>
    </source>
</evidence>
<dbReference type="VEuPathDB" id="CryptoDB:Cvel_18279"/>
<dbReference type="InterPro" id="IPR026755">
    <property type="entry name" value="Fam221a/b"/>
</dbReference>
<reference evidence="4" key="1">
    <citation type="submission" date="2014-11" db="EMBL/GenBank/DDBJ databases">
        <authorList>
            <person name="Otto D Thomas"/>
            <person name="Naeem Raeece"/>
        </authorList>
    </citation>
    <scope>NUCLEOTIDE SEQUENCE</scope>
</reference>
<protein>
    <recommendedName>
        <fullName evidence="2">Protein FAM221A</fullName>
    </recommendedName>
</protein>
<feature type="compositionally biased region" description="Polar residues" evidence="3">
    <location>
        <begin position="288"/>
        <end position="303"/>
    </location>
</feature>
<dbReference type="PROSITE" id="PS51257">
    <property type="entry name" value="PROKAR_LIPOPROTEIN"/>
    <property type="match status" value="1"/>
</dbReference>
<dbReference type="PANTHER" id="PTHR31214">
    <property type="entry name" value="PROTEIN FAM221A-RELATED"/>
    <property type="match status" value="1"/>
</dbReference>
<evidence type="ECO:0000313" key="4">
    <source>
        <dbReference type="EMBL" id="CEM16826.1"/>
    </source>
</evidence>
<dbReference type="AlphaFoldDB" id="A0A0G4FQU2"/>
<name>A0A0G4FQU2_9ALVE</name>
<evidence type="ECO:0000256" key="3">
    <source>
        <dbReference type="SAM" id="MobiDB-lite"/>
    </source>
</evidence>
<sequence length="343" mass="36857">MSKKAPQAEDNAQPSAGASACTGLRRLGRGSRSGSSVSSKPPSVRSWKSSASSAAAADREKLKVSFMTYDKLVGEADGGEELPPSEMRAVLEKYKQSWNNRQVVRWISPSGSECVRVKPNCLCWCGHAYKTHEWWDVQTKKAQCRCPGCKCTRYNYLPHAGSWSLTCKCKHDATAHALSPSSDSLQECTREGCGCVCFQSSYRCRCGFLWSEHETAVQAETDRAEKGQVNDRDAVAGRIRGLYSSKGKEGTCKNALTALASEGMSLSGGDAVDGGDGDGETKTETGGSFQLTPGRTATVTTRRQPAAWSRAALAKRVLESGGCGRCVGCKNLMPCRQGKGVQL</sequence>
<dbReference type="PhylomeDB" id="A0A0G4FQU2"/>
<feature type="region of interest" description="Disordered" evidence="3">
    <location>
        <begin position="1"/>
        <end position="52"/>
    </location>
</feature>
<organism evidence="4">
    <name type="scientific">Chromera velia CCMP2878</name>
    <dbReference type="NCBI Taxonomy" id="1169474"/>
    <lineage>
        <taxon>Eukaryota</taxon>
        <taxon>Sar</taxon>
        <taxon>Alveolata</taxon>
        <taxon>Colpodellida</taxon>
        <taxon>Chromeraceae</taxon>
        <taxon>Chromera</taxon>
    </lineage>
</organism>